<evidence type="ECO:0000313" key="2">
    <source>
        <dbReference type="EMBL" id="CAB4774634.1"/>
    </source>
</evidence>
<evidence type="ECO:0000256" key="1">
    <source>
        <dbReference type="SAM" id="MobiDB-lite"/>
    </source>
</evidence>
<dbReference type="EMBL" id="CAEZYQ010000059">
    <property type="protein sequence ID" value="CAB4774634.1"/>
    <property type="molecule type" value="Genomic_DNA"/>
</dbReference>
<organism evidence="2">
    <name type="scientific">freshwater metagenome</name>
    <dbReference type="NCBI Taxonomy" id="449393"/>
    <lineage>
        <taxon>unclassified sequences</taxon>
        <taxon>metagenomes</taxon>
        <taxon>ecological metagenomes</taxon>
    </lineage>
</organism>
<proteinExistence type="predicted"/>
<sequence length="108" mass="10694">MVLPMLLAVTAGLLWLLVVGLGQMRTTDAAREAARALARGEDPGTATDLATRIGPPGSRVSVQESSGLVIVTVRAEVDGPGGLLAVLPGADLEASATAALEPAAGGVP</sequence>
<protein>
    <submittedName>
        <fullName evidence="2">Unannotated protein</fullName>
    </submittedName>
</protein>
<reference evidence="2" key="1">
    <citation type="submission" date="2020-05" db="EMBL/GenBank/DDBJ databases">
        <authorList>
            <person name="Chiriac C."/>
            <person name="Salcher M."/>
            <person name="Ghai R."/>
            <person name="Kavagutti S V."/>
        </authorList>
    </citation>
    <scope>NUCLEOTIDE SEQUENCE</scope>
</reference>
<dbReference type="AlphaFoldDB" id="A0A6J6VSV4"/>
<gene>
    <name evidence="2" type="ORF">UFOPK2761_03601</name>
</gene>
<dbReference type="NCBIfam" id="NF041390">
    <property type="entry name" value="TadE_Rv3655c"/>
    <property type="match status" value="1"/>
</dbReference>
<feature type="region of interest" description="Disordered" evidence="1">
    <location>
        <begin position="37"/>
        <end position="58"/>
    </location>
</feature>
<accession>A0A6J6VSV4</accession>
<name>A0A6J6VSV4_9ZZZZ</name>
<dbReference type="InterPro" id="IPR049790">
    <property type="entry name" value="Rv3655c/TadE"/>
</dbReference>